<feature type="domain" description="C-JID" evidence="3">
    <location>
        <begin position="279"/>
        <end position="408"/>
    </location>
</feature>
<keyword evidence="1" id="KW-0433">Leucine-rich repeat</keyword>
<dbReference type="GO" id="GO:0051707">
    <property type="term" value="P:response to other organism"/>
    <property type="evidence" value="ECO:0007669"/>
    <property type="project" value="UniProtKB-ARBA"/>
</dbReference>
<evidence type="ECO:0000259" key="4">
    <source>
        <dbReference type="Pfam" id="PF23598"/>
    </source>
</evidence>
<evidence type="ECO:0000313" key="5">
    <source>
        <dbReference type="EMBL" id="KAF7120318.1"/>
    </source>
</evidence>
<dbReference type="SMART" id="SM00369">
    <property type="entry name" value="LRR_TYP"/>
    <property type="match status" value="5"/>
</dbReference>
<keyword evidence="6" id="KW-1185">Reference proteome</keyword>
<dbReference type="Proteomes" id="UP000626092">
    <property type="component" value="Unassembled WGS sequence"/>
</dbReference>
<evidence type="ECO:0000259" key="3">
    <source>
        <dbReference type="Pfam" id="PF20160"/>
    </source>
</evidence>
<dbReference type="InterPro" id="IPR032675">
    <property type="entry name" value="LRR_dom_sf"/>
</dbReference>
<dbReference type="InterPro" id="IPR003591">
    <property type="entry name" value="Leu-rich_rpt_typical-subtyp"/>
</dbReference>
<protein>
    <recommendedName>
        <fullName evidence="7">TMV resistance protein N</fullName>
    </recommendedName>
</protein>
<accession>A0A834G5V1</accession>
<dbReference type="OrthoDB" id="1936883at2759"/>
<comment type="caution">
    <text evidence="5">The sequence shown here is derived from an EMBL/GenBank/DDBJ whole genome shotgun (WGS) entry which is preliminary data.</text>
</comment>
<dbReference type="GO" id="GO:0006952">
    <property type="term" value="P:defense response"/>
    <property type="evidence" value="ECO:0007669"/>
    <property type="project" value="UniProtKB-ARBA"/>
</dbReference>
<dbReference type="InterPro" id="IPR055414">
    <property type="entry name" value="LRR_R13L4/SHOC2-like"/>
</dbReference>
<evidence type="ECO:0000256" key="1">
    <source>
        <dbReference type="ARBA" id="ARBA00022614"/>
    </source>
</evidence>
<feature type="domain" description="Disease resistance R13L4/SHOC-2-like LRR" evidence="4">
    <location>
        <begin position="35"/>
        <end position="120"/>
    </location>
</feature>
<name>A0A834G5V1_RHOSS</name>
<sequence length="460" mass="51690">MIGKFSGFKGSPSKSQSSFFSSWNFRTKRVGSIGLSLSPVLGLSCLKDLKMKNCNLSCLPNGVGNLISLETLDLSGNNLPTLPDSICDLTRLKDLTLKGCNLLHLPSEIGKLVTLEVLSLQGNSLLALSDSLCNLSLLKALNLNYCNVTHLPGGIGMLSSLKFLDLESNNICSLPNSFSDLASLERLFLSNCGRLQSLPDFPVSLNCVNASNCSLLERIPAEFNPQDTLYMCLAGCDMLAENNIVHVLSRKRNLIYTQLMHDLLEQEWSAVWGGRRIYLPGDAVPNWFQYQYTGSKFSLVVPPLVTRRILGWILCIVFRTHNEPTIRSIMTISNTKDWQWWWEQHIADITHVDRDQMLIIYLASDQMEIHLHGGDELAIEIIPEDLKKTEPWLTVKKCGINIIYEDDKDNTRKIVLWIPSSYMPIGRWITLKLAWFKEDHPKDDYLGLSEQVVAYAGGLP</sequence>
<reference evidence="5" key="1">
    <citation type="submission" date="2019-11" db="EMBL/GenBank/DDBJ databases">
        <authorList>
            <person name="Liu Y."/>
            <person name="Hou J."/>
            <person name="Li T.-Q."/>
            <person name="Guan C.-H."/>
            <person name="Wu X."/>
            <person name="Wu H.-Z."/>
            <person name="Ling F."/>
            <person name="Zhang R."/>
            <person name="Shi X.-G."/>
            <person name="Ren J.-P."/>
            <person name="Chen E.-F."/>
            <person name="Sun J.-M."/>
        </authorList>
    </citation>
    <scope>NUCLEOTIDE SEQUENCE</scope>
    <source>
        <strain evidence="5">Adult_tree_wgs_1</strain>
        <tissue evidence="5">Leaves</tissue>
    </source>
</reference>
<keyword evidence="2" id="KW-0677">Repeat</keyword>
<feature type="domain" description="Disease resistance R13L4/SHOC-2-like LRR" evidence="4">
    <location>
        <begin position="130"/>
        <end position="198"/>
    </location>
</feature>
<dbReference type="InterPro" id="IPR050216">
    <property type="entry name" value="LRR_domain-containing"/>
</dbReference>
<evidence type="ECO:0000256" key="2">
    <source>
        <dbReference type="ARBA" id="ARBA00022737"/>
    </source>
</evidence>
<proteinExistence type="predicted"/>
<dbReference type="InterPro" id="IPR001611">
    <property type="entry name" value="Leu-rich_rpt"/>
</dbReference>
<dbReference type="PANTHER" id="PTHR48051:SF46">
    <property type="entry name" value="LEUCINE RICH REPEAT-CONTAINING DOMAIN PROTEIN"/>
    <property type="match status" value="1"/>
</dbReference>
<dbReference type="AlphaFoldDB" id="A0A834G5V1"/>
<dbReference type="InterPro" id="IPR045344">
    <property type="entry name" value="C-JID"/>
</dbReference>
<dbReference type="SUPFAM" id="SSF52058">
    <property type="entry name" value="L domain-like"/>
    <property type="match status" value="1"/>
</dbReference>
<gene>
    <name evidence="5" type="ORF">RHSIM_Rhsim13G0019500</name>
</gene>
<dbReference type="PROSITE" id="PS51450">
    <property type="entry name" value="LRR"/>
    <property type="match status" value="2"/>
</dbReference>
<dbReference type="GO" id="GO:0005737">
    <property type="term" value="C:cytoplasm"/>
    <property type="evidence" value="ECO:0007669"/>
    <property type="project" value="TreeGrafter"/>
</dbReference>
<dbReference type="Pfam" id="PF23598">
    <property type="entry name" value="LRR_14"/>
    <property type="match status" value="2"/>
</dbReference>
<evidence type="ECO:0008006" key="7">
    <source>
        <dbReference type="Google" id="ProtNLM"/>
    </source>
</evidence>
<dbReference type="EMBL" id="WJXA01000013">
    <property type="protein sequence ID" value="KAF7120318.1"/>
    <property type="molecule type" value="Genomic_DNA"/>
</dbReference>
<evidence type="ECO:0000313" key="6">
    <source>
        <dbReference type="Proteomes" id="UP000626092"/>
    </source>
</evidence>
<dbReference type="Pfam" id="PF20160">
    <property type="entry name" value="C-JID"/>
    <property type="match status" value="1"/>
</dbReference>
<dbReference type="PANTHER" id="PTHR48051">
    <property type="match status" value="1"/>
</dbReference>
<dbReference type="Gene3D" id="3.80.10.10">
    <property type="entry name" value="Ribonuclease Inhibitor"/>
    <property type="match status" value="1"/>
</dbReference>
<organism evidence="5 6">
    <name type="scientific">Rhododendron simsii</name>
    <name type="common">Sims's rhododendron</name>
    <dbReference type="NCBI Taxonomy" id="118357"/>
    <lineage>
        <taxon>Eukaryota</taxon>
        <taxon>Viridiplantae</taxon>
        <taxon>Streptophyta</taxon>
        <taxon>Embryophyta</taxon>
        <taxon>Tracheophyta</taxon>
        <taxon>Spermatophyta</taxon>
        <taxon>Magnoliopsida</taxon>
        <taxon>eudicotyledons</taxon>
        <taxon>Gunneridae</taxon>
        <taxon>Pentapetalae</taxon>
        <taxon>asterids</taxon>
        <taxon>Ericales</taxon>
        <taxon>Ericaceae</taxon>
        <taxon>Ericoideae</taxon>
        <taxon>Rhodoreae</taxon>
        <taxon>Rhododendron</taxon>
    </lineage>
</organism>